<dbReference type="Pfam" id="PF17210">
    <property type="entry name" value="SdrD_B"/>
    <property type="match status" value="1"/>
</dbReference>
<evidence type="ECO:0000259" key="6">
    <source>
        <dbReference type="Pfam" id="PF11258"/>
    </source>
</evidence>
<feature type="region of interest" description="Disordered" evidence="4">
    <location>
        <begin position="27"/>
        <end position="84"/>
    </location>
</feature>
<dbReference type="Gene3D" id="2.60.40.10">
    <property type="entry name" value="Immunoglobulins"/>
    <property type="match status" value="1"/>
</dbReference>
<evidence type="ECO:0000256" key="5">
    <source>
        <dbReference type="SAM" id="SignalP"/>
    </source>
</evidence>
<dbReference type="Pfam" id="PF11258">
    <property type="entry name" value="DUF3048"/>
    <property type="match status" value="1"/>
</dbReference>
<reference evidence="9" key="2">
    <citation type="journal article" date="2012" name="PLoS ONE">
        <title>A Deeply Branching Thermophilic Bacterium with an Ancient Acetyl-CoA Pathway Dominates a Subsurface Ecosystem.</title>
        <authorList>
            <person name="Takami H."/>
            <person name="Noguchi H."/>
            <person name="Takaki Y."/>
            <person name="Uchiyama I."/>
            <person name="Toyoda A."/>
            <person name="Nishi S."/>
            <person name="Chee G.-J."/>
            <person name="Arai W."/>
            <person name="Nunoura T."/>
            <person name="Itoh T."/>
            <person name="Hattori M."/>
            <person name="Takai K."/>
        </authorList>
    </citation>
    <scope>NUCLEOTIDE SEQUENCE</scope>
</reference>
<feature type="domain" description="DUF3048" evidence="8">
    <location>
        <begin position="404"/>
        <end position="532"/>
    </location>
</feature>
<dbReference type="InterPro" id="IPR023158">
    <property type="entry name" value="YerB-like_sf"/>
</dbReference>
<feature type="domain" description="SD-repeat containing protein B" evidence="7">
    <location>
        <begin position="178"/>
        <end position="281"/>
    </location>
</feature>
<protein>
    <recommendedName>
        <fullName evidence="10">DUF3048 domain-containing protein</fullName>
    </recommendedName>
</protein>
<dbReference type="InterPro" id="IPR035328">
    <property type="entry name" value="DUF3048_C"/>
</dbReference>
<evidence type="ECO:0000256" key="2">
    <source>
        <dbReference type="ARBA" id="ARBA00022525"/>
    </source>
</evidence>
<evidence type="ECO:0000259" key="7">
    <source>
        <dbReference type="Pfam" id="PF17210"/>
    </source>
</evidence>
<dbReference type="Pfam" id="PF17479">
    <property type="entry name" value="DUF3048_C"/>
    <property type="match status" value="1"/>
</dbReference>
<dbReference type="SUPFAM" id="SSF159774">
    <property type="entry name" value="YerB-like"/>
    <property type="match status" value="2"/>
</dbReference>
<organism evidence="9">
    <name type="scientific">uncultured Chloroflexota bacterium</name>
    <dbReference type="NCBI Taxonomy" id="166587"/>
    <lineage>
        <taxon>Bacteria</taxon>
        <taxon>Bacillati</taxon>
        <taxon>Chloroflexota</taxon>
        <taxon>environmental samples</taxon>
    </lineage>
</organism>
<reference evidence="9" key="1">
    <citation type="journal article" date="2005" name="Environ. Microbiol.">
        <title>Genetic and functional properties of uncultivated thermophilic crenarchaeotes from a subsurface gold mine as revealed by analysis of genome fragments.</title>
        <authorList>
            <person name="Nunoura T."/>
            <person name="Hirayama H."/>
            <person name="Takami H."/>
            <person name="Oida H."/>
            <person name="Nishi S."/>
            <person name="Shimamura S."/>
            <person name="Suzuki Y."/>
            <person name="Inagaki F."/>
            <person name="Takai K."/>
            <person name="Nealson K.H."/>
            <person name="Horikoshi K."/>
        </authorList>
    </citation>
    <scope>NUCLEOTIDE SEQUENCE</scope>
</reference>
<dbReference type="InterPro" id="IPR013783">
    <property type="entry name" value="Ig-like_fold"/>
</dbReference>
<sequence>MNFQKLFMLLLSFTLVACAPLLFRPDSSSEKPADTTQAATVSSPPALPSITPSPTPENTPTALPTSTPTATPVPNPIPEVLGPDLQQFPSGYNPLTGLPASDAETLTLPALLVSLSHFPASVRPQTGLSFAAQVYEIYITEGMTRFLAVFYGNFPRNIPVLKNAPARTEPLQGNGPFLGNRIWWDENRDGIQQPYEAGLGGLQVDLLDAQGQLVATTFSDGNGYYAFTPPPGEYAIQLHLPAGVQVTASNRGAENLDSDADASGRIAPLRFESTDLDQDIGLLLDTQNVDLGLLQMNNPLSITNFENQADASLSGVRSAREAYVPIINAFSNSCLIAASKSKEVKVNICQNVYTKGNVNQAGISIAEMRKLAEANRNPLRPVNYSGNLFTLQPPEAGQPAGEIQVFYSWLNQARWKYDPVAAAYWRYHDFADPQRVGQFTPALDRLTGRPVLFTNVVVLFVEHIPRTSTIIDLNMGPGSAGKAIVFRNGMAYSNLNWTMVSEEYERQTGLTRPLRLRYPDGRPFPLAPGSTWFHVVTYGSSVAPISEGTWKLTFLAPAGTR</sequence>
<evidence type="ECO:0000256" key="3">
    <source>
        <dbReference type="ARBA" id="ARBA00022729"/>
    </source>
</evidence>
<evidence type="ECO:0000256" key="1">
    <source>
        <dbReference type="ARBA" id="ARBA00004613"/>
    </source>
</evidence>
<accession>H5S9B8</accession>
<feature type="signal peptide" evidence="5">
    <location>
        <begin position="1"/>
        <end position="19"/>
    </location>
</feature>
<feature type="compositionally biased region" description="Pro residues" evidence="4">
    <location>
        <begin position="45"/>
        <end position="57"/>
    </location>
</feature>
<dbReference type="EMBL" id="AP011638">
    <property type="protein sequence ID" value="BAL52754.1"/>
    <property type="molecule type" value="Genomic_DNA"/>
</dbReference>
<keyword evidence="2" id="KW-0964">Secreted</keyword>
<dbReference type="AlphaFoldDB" id="H5S9B8"/>
<evidence type="ECO:0000256" key="4">
    <source>
        <dbReference type="SAM" id="MobiDB-lite"/>
    </source>
</evidence>
<dbReference type="GO" id="GO:0005576">
    <property type="term" value="C:extracellular region"/>
    <property type="evidence" value="ECO:0007669"/>
    <property type="project" value="UniProtKB-SubCell"/>
</dbReference>
<evidence type="ECO:0008006" key="10">
    <source>
        <dbReference type="Google" id="ProtNLM"/>
    </source>
</evidence>
<feature type="chain" id="PRO_5003597546" description="DUF3048 domain-containing protein" evidence="5">
    <location>
        <begin position="20"/>
        <end position="561"/>
    </location>
</feature>
<dbReference type="PROSITE" id="PS51257">
    <property type="entry name" value="PROKAR_LIPOPROTEIN"/>
    <property type="match status" value="1"/>
</dbReference>
<proteinExistence type="predicted"/>
<name>H5S9B8_9CHLR</name>
<dbReference type="SUPFAM" id="SSF117074">
    <property type="entry name" value="Hypothetical protein PA1324"/>
    <property type="match status" value="1"/>
</dbReference>
<feature type="domain" description="DUF3048" evidence="6">
    <location>
        <begin position="95"/>
        <end position="158"/>
    </location>
</feature>
<gene>
    <name evidence="9" type="ORF">HGMM_F03B08C32</name>
</gene>
<dbReference type="InterPro" id="IPR021416">
    <property type="entry name" value="DUF3048_N"/>
</dbReference>
<dbReference type="Gene3D" id="3.50.90.10">
    <property type="entry name" value="YerB-like"/>
    <property type="match status" value="2"/>
</dbReference>
<evidence type="ECO:0000259" key="8">
    <source>
        <dbReference type="Pfam" id="PF17479"/>
    </source>
</evidence>
<comment type="subcellular location">
    <subcellularLocation>
        <location evidence="1">Secreted</location>
    </subcellularLocation>
</comment>
<dbReference type="InterPro" id="IPR033764">
    <property type="entry name" value="Sdr_B"/>
</dbReference>
<evidence type="ECO:0000313" key="9">
    <source>
        <dbReference type="EMBL" id="BAL52754.1"/>
    </source>
</evidence>
<keyword evidence="3 5" id="KW-0732">Signal</keyword>
<feature type="compositionally biased region" description="Low complexity" evidence="4">
    <location>
        <begin position="58"/>
        <end position="70"/>
    </location>
</feature>
<feature type="compositionally biased region" description="Polar residues" evidence="4">
    <location>
        <begin position="34"/>
        <end position="43"/>
    </location>
</feature>